<reference evidence="1" key="2">
    <citation type="journal article" date="2015" name="Fish Shellfish Immunol.">
        <title>Early steps in the European eel (Anguilla anguilla)-Vibrio vulnificus interaction in the gills: Role of the RtxA13 toxin.</title>
        <authorList>
            <person name="Callol A."/>
            <person name="Pajuelo D."/>
            <person name="Ebbesson L."/>
            <person name="Teles M."/>
            <person name="MacKenzie S."/>
            <person name="Amaro C."/>
        </authorList>
    </citation>
    <scope>NUCLEOTIDE SEQUENCE</scope>
</reference>
<sequence>MTGPYNIHIQQSMYKSGTYTNHIYHMTRHSSNRATITE</sequence>
<protein>
    <submittedName>
        <fullName evidence="1">Uncharacterized protein</fullName>
    </submittedName>
</protein>
<dbReference type="EMBL" id="GBXM01106620">
    <property type="protein sequence ID" value="JAH01957.1"/>
    <property type="molecule type" value="Transcribed_RNA"/>
</dbReference>
<evidence type="ECO:0000313" key="1">
    <source>
        <dbReference type="EMBL" id="JAH01957.1"/>
    </source>
</evidence>
<dbReference type="AlphaFoldDB" id="A0A0E9PCG0"/>
<proteinExistence type="predicted"/>
<reference evidence="1" key="1">
    <citation type="submission" date="2014-11" db="EMBL/GenBank/DDBJ databases">
        <authorList>
            <person name="Amaro Gonzalez C."/>
        </authorList>
    </citation>
    <scope>NUCLEOTIDE SEQUENCE</scope>
</reference>
<accession>A0A0E9PCG0</accession>
<organism evidence="1">
    <name type="scientific">Anguilla anguilla</name>
    <name type="common">European freshwater eel</name>
    <name type="synonym">Muraena anguilla</name>
    <dbReference type="NCBI Taxonomy" id="7936"/>
    <lineage>
        <taxon>Eukaryota</taxon>
        <taxon>Metazoa</taxon>
        <taxon>Chordata</taxon>
        <taxon>Craniata</taxon>
        <taxon>Vertebrata</taxon>
        <taxon>Euteleostomi</taxon>
        <taxon>Actinopterygii</taxon>
        <taxon>Neopterygii</taxon>
        <taxon>Teleostei</taxon>
        <taxon>Anguilliformes</taxon>
        <taxon>Anguillidae</taxon>
        <taxon>Anguilla</taxon>
    </lineage>
</organism>
<name>A0A0E9PCG0_ANGAN</name>